<evidence type="ECO:0000259" key="1">
    <source>
        <dbReference type="Pfam" id="PF00582"/>
    </source>
</evidence>
<comment type="caution">
    <text evidence="2">The sequence shown here is derived from an EMBL/GenBank/DDBJ whole genome shotgun (WGS) entry which is preliminary data.</text>
</comment>
<evidence type="ECO:0000313" key="2">
    <source>
        <dbReference type="EMBL" id="TDV42543.1"/>
    </source>
</evidence>
<accession>A0A4R7UZY3</accession>
<reference evidence="2 3" key="1">
    <citation type="submission" date="2019-03" db="EMBL/GenBank/DDBJ databases">
        <title>Genomic Encyclopedia of Archaeal and Bacterial Type Strains, Phase II (KMG-II): from individual species to whole genera.</title>
        <authorList>
            <person name="Goeker M."/>
        </authorList>
    </citation>
    <scope>NUCLEOTIDE SEQUENCE [LARGE SCALE GENOMIC DNA]</scope>
    <source>
        <strain evidence="2 3">DSM 45499</strain>
    </source>
</reference>
<gene>
    <name evidence="2" type="ORF">CLV71_11712</name>
</gene>
<dbReference type="AlphaFoldDB" id="A0A4R7UZY3"/>
<sequence>MVVGVDGSAASVAALRWAIAQARAHGCPITAVEVRAPAHPLPGASYAVQPYGSAPPVERTRTRLHDTVTAAVATVADAPEIVEMRLEGDPGAELVRAAHDTGSTLVLGYTPHTRLTEFLFGRVTGECLRLSRQPVVLVPDSGRR</sequence>
<dbReference type="Gene3D" id="3.40.50.620">
    <property type="entry name" value="HUPs"/>
    <property type="match status" value="1"/>
</dbReference>
<protein>
    <submittedName>
        <fullName evidence="2">Nucleotide-binding universal stress UspA family protein</fullName>
    </submittedName>
</protein>
<dbReference type="InterPro" id="IPR014729">
    <property type="entry name" value="Rossmann-like_a/b/a_fold"/>
</dbReference>
<dbReference type="Pfam" id="PF00582">
    <property type="entry name" value="Usp"/>
    <property type="match status" value="1"/>
</dbReference>
<dbReference type="SUPFAM" id="SSF52402">
    <property type="entry name" value="Adenine nucleotide alpha hydrolases-like"/>
    <property type="match status" value="1"/>
</dbReference>
<dbReference type="InterPro" id="IPR006016">
    <property type="entry name" value="UspA"/>
</dbReference>
<feature type="domain" description="UspA" evidence="1">
    <location>
        <begin position="2"/>
        <end position="139"/>
    </location>
</feature>
<keyword evidence="3" id="KW-1185">Reference proteome</keyword>
<name>A0A4R7UZY3_9PSEU</name>
<dbReference type="Proteomes" id="UP000294927">
    <property type="component" value="Unassembled WGS sequence"/>
</dbReference>
<dbReference type="CDD" id="cd00293">
    <property type="entry name" value="USP-like"/>
    <property type="match status" value="1"/>
</dbReference>
<organism evidence="2 3">
    <name type="scientific">Actinophytocola oryzae</name>
    <dbReference type="NCBI Taxonomy" id="502181"/>
    <lineage>
        <taxon>Bacteria</taxon>
        <taxon>Bacillati</taxon>
        <taxon>Actinomycetota</taxon>
        <taxon>Actinomycetes</taxon>
        <taxon>Pseudonocardiales</taxon>
        <taxon>Pseudonocardiaceae</taxon>
    </lineage>
</organism>
<dbReference type="EMBL" id="SOCP01000017">
    <property type="protein sequence ID" value="TDV42543.1"/>
    <property type="molecule type" value="Genomic_DNA"/>
</dbReference>
<evidence type="ECO:0000313" key="3">
    <source>
        <dbReference type="Proteomes" id="UP000294927"/>
    </source>
</evidence>
<proteinExistence type="predicted"/>